<dbReference type="Pfam" id="PF12799">
    <property type="entry name" value="LRR_4"/>
    <property type="match status" value="1"/>
</dbReference>
<dbReference type="PANTHER" id="PTHR47114:SF4">
    <property type="entry name" value="OLIGODENDROCYTE MYELIN GLYCOPROTEIN B"/>
    <property type="match status" value="1"/>
</dbReference>
<sequence length="298" mass="33197">MLWCQFVVYWGQWNALLLVLLLGLRALAACPAACSCGRSHRDVDCSRRALRELPDGLRRDLRSLDLSHNRLQNLDGALAPYTHLRVLDISHNRLSRLPERLVLDLSDNKLERTFPFGVFDKMTSLRVLTLGNNPWACHLGADVTYLLSWVQRTPALVLGCPCRPQPICGGLKTGRWNLTSLSIPLVVESTRVSPQDSAKASVSADRRPHVHFHSVANKTPPGFSFTGTTRVMTKRPVKVTNYFFATESTTIQVKKTSTLRKDDASSSGCVDNIGQTNFFSPFLPVTFGLLSLTLPQRL</sequence>
<dbReference type="STRING" id="109280.ENSHCOP00000021340"/>
<dbReference type="InterPro" id="IPR032675">
    <property type="entry name" value="LRR_dom_sf"/>
</dbReference>
<evidence type="ECO:0000256" key="3">
    <source>
        <dbReference type="SAM" id="SignalP"/>
    </source>
</evidence>
<feature type="signal peptide" evidence="3">
    <location>
        <begin position="1"/>
        <end position="28"/>
    </location>
</feature>
<protein>
    <recommendedName>
        <fullName evidence="6">LRRNT domain-containing protein</fullName>
    </recommendedName>
</protein>
<dbReference type="GO" id="GO:0031102">
    <property type="term" value="P:neuron projection regeneration"/>
    <property type="evidence" value="ECO:0007669"/>
    <property type="project" value="TreeGrafter"/>
</dbReference>
<dbReference type="PRINTS" id="PR00019">
    <property type="entry name" value="LEURICHRPT"/>
</dbReference>
<dbReference type="InterPro" id="IPR025875">
    <property type="entry name" value="Leu-rich_rpt_4"/>
</dbReference>
<reference evidence="4" key="1">
    <citation type="submission" date="2025-08" db="UniProtKB">
        <authorList>
            <consortium name="Ensembl"/>
        </authorList>
    </citation>
    <scope>IDENTIFICATION</scope>
</reference>
<keyword evidence="1" id="KW-0433">Leucine-rich repeat</keyword>
<dbReference type="PROSITE" id="PS51450">
    <property type="entry name" value="LRR"/>
    <property type="match status" value="2"/>
</dbReference>
<organism evidence="4 5">
    <name type="scientific">Hippocampus comes</name>
    <name type="common">Tiger tail seahorse</name>
    <dbReference type="NCBI Taxonomy" id="109280"/>
    <lineage>
        <taxon>Eukaryota</taxon>
        <taxon>Metazoa</taxon>
        <taxon>Chordata</taxon>
        <taxon>Craniata</taxon>
        <taxon>Vertebrata</taxon>
        <taxon>Euteleostomi</taxon>
        <taxon>Actinopterygii</taxon>
        <taxon>Neopterygii</taxon>
        <taxon>Teleostei</taxon>
        <taxon>Neoteleostei</taxon>
        <taxon>Acanthomorphata</taxon>
        <taxon>Syngnathiaria</taxon>
        <taxon>Syngnathiformes</taxon>
        <taxon>Syngnathoidei</taxon>
        <taxon>Syngnathidae</taxon>
        <taxon>Hippocampus</taxon>
    </lineage>
</organism>
<evidence type="ECO:0000256" key="2">
    <source>
        <dbReference type="ARBA" id="ARBA00022737"/>
    </source>
</evidence>
<name>A0A3Q2YR97_HIPCM</name>
<keyword evidence="5" id="KW-1185">Reference proteome</keyword>
<dbReference type="InterPro" id="IPR001611">
    <property type="entry name" value="Leu-rich_rpt"/>
</dbReference>
<accession>A0A3Q2YR97</accession>
<dbReference type="Ensembl" id="ENSHCOT00000003894.1">
    <property type="protein sequence ID" value="ENSHCOP00000021340.1"/>
    <property type="gene ID" value="ENSHCOG00000008096.1"/>
</dbReference>
<reference evidence="4" key="2">
    <citation type="submission" date="2025-09" db="UniProtKB">
        <authorList>
            <consortium name="Ensembl"/>
        </authorList>
    </citation>
    <scope>IDENTIFICATION</scope>
</reference>
<evidence type="ECO:0000313" key="5">
    <source>
        <dbReference type="Proteomes" id="UP000264820"/>
    </source>
</evidence>
<evidence type="ECO:0008006" key="6">
    <source>
        <dbReference type="Google" id="ProtNLM"/>
    </source>
</evidence>
<keyword evidence="2" id="KW-0677">Repeat</keyword>
<dbReference type="Gene3D" id="3.80.10.10">
    <property type="entry name" value="Ribonuclease Inhibitor"/>
    <property type="match status" value="1"/>
</dbReference>
<dbReference type="AlphaFoldDB" id="A0A3Q2YR97"/>
<dbReference type="SUPFAM" id="SSF52058">
    <property type="entry name" value="L domain-like"/>
    <property type="match status" value="1"/>
</dbReference>
<dbReference type="InterPro" id="IPR051071">
    <property type="entry name" value="LRR-bact_E3_ubiq_ligases"/>
</dbReference>
<evidence type="ECO:0000256" key="1">
    <source>
        <dbReference type="ARBA" id="ARBA00022614"/>
    </source>
</evidence>
<feature type="chain" id="PRO_5018703122" description="LRRNT domain-containing protein" evidence="3">
    <location>
        <begin position="29"/>
        <end position="298"/>
    </location>
</feature>
<dbReference type="Proteomes" id="UP000264820">
    <property type="component" value="Unplaced"/>
</dbReference>
<proteinExistence type="predicted"/>
<evidence type="ECO:0000313" key="4">
    <source>
        <dbReference type="Ensembl" id="ENSHCOP00000021340.1"/>
    </source>
</evidence>
<keyword evidence="3" id="KW-0732">Signal</keyword>
<dbReference type="PANTHER" id="PTHR47114">
    <property type="match status" value="1"/>
</dbReference>